<feature type="region of interest" description="Disordered" evidence="1">
    <location>
        <begin position="56"/>
        <end position="107"/>
    </location>
</feature>
<evidence type="ECO:0000313" key="2">
    <source>
        <dbReference type="EMBL" id="AQL02069.1"/>
    </source>
</evidence>
<dbReference type="EMBL" id="CM000785">
    <property type="protein sequence ID" value="AQL02069.1"/>
    <property type="molecule type" value="Genomic_DNA"/>
</dbReference>
<feature type="region of interest" description="Disordered" evidence="1">
    <location>
        <begin position="121"/>
        <end position="153"/>
    </location>
</feature>
<accession>A0A1D6NVB7</accession>
<gene>
    <name evidence="2" type="ORF">ZEAMMB73_Zm00001d045332</name>
</gene>
<reference evidence="2" key="1">
    <citation type="submission" date="2015-12" db="EMBL/GenBank/DDBJ databases">
        <title>Update maize B73 reference genome by single molecule sequencing technologies.</title>
        <authorList>
            <consortium name="Maize Genome Sequencing Project"/>
            <person name="Ware D."/>
        </authorList>
    </citation>
    <scope>NUCLEOTIDE SEQUENCE</scope>
    <source>
        <tissue evidence="2">Seedling</tissue>
    </source>
</reference>
<feature type="region of interest" description="Disordered" evidence="1">
    <location>
        <begin position="1"/>
        <end position="20"/>
    </location>
</feature>
<sequence length="153" mass="16529">MAPRILIFKPRTNKSRSDRDPHAVLPVNYHLLNSHAMDCSDIPALCAVKELISITSRRRPHSSRPAPQPKSSCDREPLAAARKIVSHQPTGYRSRAPRSRSSADLLPWKPNDLAIAASCAEDLVQSSPPGPHTSSGAEDREPPVDGISVASSA</sequence>
<protein>
    <submittedName>
        <fullName evidence="2">Uncharacterized protein</fullName>
    </submittedName>
</protein>
<dbReference type="ExpressionAtlas" id="A0A1D6NVB7">
    <property type="expression patterns" value="baseline"/>
</dbReference>
<feature type="compositionally biased region" description="Polar residues" evidence="1">
    <location>
        <begin position="124"/>
        <end position="136"/>
    </location>
</feature>
<organism evidence="2">
    <name type="scientific">Zea mays</name>
    <name type="common">Maize</name>
    <dbReference type="NCBI Taxonomy" id="4577"/>
    <lineage>
        <taxon>Eukaryota</taxon>
        <taxon>Viridiplantae</taxon>
        <taxon>Streptophyta</taxon>
        <taxon>Embryophyta</taxon>
        <taxon>Tracheophyta</taxon>
        <taxon>Spermatophyta</taxon>
        <taxon>Magnoliopsida</taxon>
        <taxon>Liliopsida</taxon>
        <taxon>Poales</taxon>
        <taxon>Poaceae</taxon>
        <taxon>PACMAD clade</taxon>
        <taxon>Panicoideae</taxon>
        <taxon>Andropogonodae</taxon>
        <taxon>Andropogoneae</taxon>
        <taxon>Tripsacinae</taxon>
        <taxon>Zea</taxon>
    </lineage>
</organism>
<proteinExistence type="predicted"/>
<dbReference type="AlphaFoldDB" id="A0A1D6NVB7"/>
<name>A0A1D6NVB7_MAIZE</name>
<evidence type="ECO:0000256" key="1">
    <source>
        <dbReference type="SAM" id="MobiDB-lite"/>
    </source>
</evidence>
<dbReference type="InParanoid" id="A0A1D6NVB7"/>